<sequence>MKNEKDIILKVENLVQTFTIGEDFLFWKNKRKVNAVNGISFEVERNKTLGLVGESGCGKSTTLRTIMQLYTPTSGSIYFNGKDITKLSKKELLKTKKDMQMVFQDPHTSLNPRMTIKEIIAEPLVIYNENKIFPRTKKEIEKRVNELIDITGLAKNMLSRYPHEFSGGQRQRIGIARALALNPKLLLLDEAVSALDVSIRAQILNLLKDLQKELSLSYLFISHDLAVVKYMSDKIAVMYLGVILEIAPREILFSNPKHPYTKTLIASIPDINPDKTQNKTIKLLDEPSLINMQNTSLTPENASLEEVEKDHFVSKYLFDEMNRLLNKNNT</sequence>
<dbReference type="FunFam" id="3.40.50.300:FF:000016">
    <property type="entry name" value="Oligopeptide ABC transporter ATP-binding component"/>
    <property type="match status" value="1"/>
</dbReference>
<dbReference type="SUPFAM" id="SSF52540">
    <property type="entry name" value="P-loop containing nucleoside triphosphate hydrolases"/>
    <property type="match status" value="1"/>
</dbReference>
<dbReference type="GO" id="GO:0055085">
    <property type="term" value="P:transmembrane transport"/>
    <property type="evidence" value="ECO:0007669"/>
    <property type="project" value="UniProtKB-ARBA"/>
</dbReference>
<keyword evidence="3" id="KW-0067">ATP-binding</keyword>
<dbReference type="GeneID" id="71843145"/>
<dbReference type="RefSeq" id="WP_012422105.1">
    <property type="nucleotide sequence ID" value="NC_010673.1"/>
</dbReference>
<organism evidence="5 6">
    <name type="scientific">Borrelia hermsii (strain HS1 / DAH)</name>
    <dbReference type="NCBI Taxonomy" id="314723"/>
    <lineage>
        <taxon>Bacteria</taxon>
        <taxon>Pseudomonadati</taxon>
        <taxon>Spirochaetota</taxon>
        <taxon>Spirochaetia</taxon>
        <taxon>Spirochaetales</taxon>
        <taxon>Borreliaceae</taxon>
        <taxon>Borrelia</taxon>
    </lineage>
</organism>
<keyword evidence="2" id="KW-0547">Nucleotide-binding</keyword>
<dbReference type="InterPro" id="IPR027417">
    <property type="entry name" value="P-loop_NTPase"/>
</dbReference>
<dbReference type="Pfam" id="PF08352">
    <property type="entry name" value="oligo_HPY"/>
    <property type="match status" value="1"/>
</dbReference>
<evidence type="ECO:0000256" key="2">
    <source>
        <dbReference type="ARBA" id="ARBA00022741"/>
    </source>
</evidence>
<dbReference type="EMBL" id="CP000048">
    <property type="protein sequence ID" value="AAX16848.1"/>
    <property type="molecule type" value="Genomic_DNA"/>
</dbReference>
<dbReference type="GO" id="GO:0015833">
    <property type="term" value="P:peptide transport"/>
    <property type="evidence" value="ECO:0007669"/>
    <property type="project" value="InterPro"/>
</dbReference>
<gene>
    <name evidence="5" type="ordered locus">BH0335</name>
</gene>
<dbReference type="InterPro" id="IPR003593">
    <property type="entry name" value="AAA+_ATPase"/>
</dbReference>
<dbReference type="InterPro" id="IPR050319">
    <property type="entry name" value="ABC_transp_ATP-bind"/>
</dbReference>
<dbReference type="GO" id="GO:0016887">
    <property type="term" value="F:ATP hydrolysis activity"/>
    <property type="evidence" value="ECO:0007669"/>
    <property type="project" value="InterPro"/>
</dbReference>
<evidence type="ECO:0000256" key="1">
    <source>
        <dbReference type="ARBA" id="ARBA00022448"/>
    </source>
</evidence>
<protein>
    <submittedName>
        <fullName evidence="5">Transporter</fullName>
    </submittedName>
</protein>
<dbReference type="PROSITE" id="PS00211">
    <property type="entry name" value="ABC_TRANSPORTER_1"/>
    <property type="match status" value="1"/>
</dbReference>
<dbReference type="SMART" id="SM00382">
    <property type="entry name" value="AAA"/>
    <property type="match status" value="1"/>
</dbReference>
<evidence type="ECO:0000313" key="5">
    <source>
        <dbReference type="EMBL" id="AAX16848.1"/>
    </source>
</evidence>
<dbReference type="KEGG" id="bhr:BH0335"/>
<keyword evidence="1" id="KW-0813">Transport</keyword>
<dbReference type="PROSITE" id="PS50893">
    <property type="entry name" value="ABC_TRANSPORTER_2"/>
    <property type="match status" value="1"/>
</dbReference>
<name>A0AA34R4R8_BORHD</name>
<dbReference type="CDD" id="cd03257">
    <property type="entry name" value="ABC_NikE_OppD_transporters"/>
    <property type="match status" value="1"/>
</dbReference>
<evidence type="ECO:0000259" key="4">
    <source>
        <dbReference type="PROSITE" id="PS50893"/>
    </source>
</evidence>
<dbReference type="InterPro" id="IPR003439">
    <property type="entry name" value="ABC_transporter-like_ATP-bd"/>
</dbReference>
<proteinExistence type="predicted"/>
<accession>A0AA34R4R8</accession>
<dbReference type="Proteomes" id="UP000008834">
    <property type="component" value="Chromosome"/>
</dbReference>
<dbReference type="InterPro" id="IPR017871">
    <property type="entry name" value="ABC_transporter-like_CS"/>
</dbReference>
<evidence type="ECO:0000313" key="6">
    <source>
        <dbReference type="Proteomes" id="UP000008834"/>
    </source>
</evidence>
<dbReference type="GO" id="GO:0005524">
    <property type="term" value="F:ATP binding"/>
    <property type="evidence" value="ECO:0007669"/>
    <property type="project" value="UniProtKB-KW"/>
</dbReference>
<dbReference type="AlphaFoldDB" id="A0AA34R4R8"/>
<dbReference type="InterPro" id="IPR013563">
    <property type="entry name" value="Oligopep_ABC_C"/>
</dbReference>
<reference evidence="6" key="1">
    <citation type="submission" date="2004-12" db="EMBL/GenBank/DDBJ databases">
        <title>The genome sequence of Borrelia hermsii and Borrelia turicatae: comparative analysis of two agents of endemic N. America relapsing fever.</title>
        <authorList>
            <person name="Porcella S.F."/>
            <person name="Raffel S.J."/>
            <person name="Schrumpf M.E."/>
            <person name="Montgomery B."/>
            <person name="Smith T."/>
            <person name="Schwan T.G."/>
        </authorList>
    </citation>
    <scope>NUCLEOTIDE SEQUENCE [LARGE SCALE GENOMIC DNA]</scope>
    <source>
        <strain evidence="6">HS1 / DAH</strain>
    </source>
</reference>
<dbReference type="Pfam" id="PF00005">
    <property type="entry name" value="ABC_tran"/>
    <property type="match status" value="1"/>
</dbReference>
<feature type="domain" description="ABC transporter" evidence="4">
    <location>
        <begin position="9"/>
        <end position="265"/>
    </location>
</feature>
<dbReference type="PANTHER" id="PTHR43776:SF8">
    <property type="entry name" value="ABC TRANSPORTER, ATP-BINDING PROTEIN"/>
    <property type="match status" value="1"/>
</dbReference>
<dbReference type="Gene3D" id="3.40.50.300">
    <property type="entry name" value="P-loop containing nucleotide triphosphate hydrolases"/>
    <property type="match status" value="1"/>
</dbReference>
<dbReference type="PANTHER" id="PTHR43776">
    <property type="entry name" value="TRANSPORT ATP-BINDING PROTEIN"/>
    <property type="match status" value="1"/>
</dbReference>
<evidence type="ECO:0000256" key="3">
    <source>
        <dbReference type="ARBA" id="ARBA00022840"/>
    </source>
</evidence>